<dbReference type="PROSITE" id="PS51770">
    <property type="entry name" value="HOTDOG_ACOT"/>
    <property type="match status" value="1"/>
</dbReference>
<evidence type="ECO:0000313" key="4">
    <source>
        <dbReference type="EMBL" id="ADD96561.1"/>
    </source>
</evidence>
<dbReference type="GO" id="GO:0006637">
    <property type="term" value="P:acyl-CoA metabolic process"/>
    <property type="evidence" value="ECO:0007669"/>
    <property type="project" value="TreeGrafter"/>
</dbReference>
<protein>
    <submittedName>
        <fullName evidence="4">Acetyl CoA hydrolase</fullName>
    </submittedName>
</protein>
<dbReference type="PANTHER" id="PTHR11049">
    <property type="entry name" value="ACYL COENZYME A THIOESTER HYDROLASE"/>
    <property type="match status" value="1"/>
</dbReference>
<dbReference type="InterPro" id="IPR040170">
    <property type="entry name" value="Cytosol_ACT"/>
</dbReference>
<dbReference type="AlphaFoldDB" id="D6PLG0"/>
<keyword evidence="1 4" id="KW-0378">Hydrolase</keyword>
<name>D6PLG0_9ZZZZ</name>
<evidence type="ECO:0000256" key="2">
    <source>
        <dbReference type="SAM" id="MobiDB-lite"/>
    </source>
</evidence>
<feature type="compositionally biased region" description="Basic and acidic residues" evidence="2">
    <location>
        <begin position="120"/>
        <end position="144"/>
    </location>
</feature>
<feature type="region of interest" description="Disordered" evidence="2">
    <location>
        <begin position="104"/>
        <end position="144"/>
    </location>
</feature>
<dbReference type="SUPFAM" id="SSF54637">
    <property type="entry name" value="Thioesterase/thiol ester dehydrase-isomerase"/>
    <property type="match status" value="1"/>
</dbReference>
<sequence length="144" mass="16403">MVQPPDTNHHGSAFGGMIMQWMDIAAAISAMRHCREPVVTVAVDDLHFARSIRLGDVVVINAQVNHTGKTSMEVGVRVERENQKTREREHCLTGYFTFVAVDSDNRPIPVPPLKTEGEEDNRRFADAERRRGERLDRYQSRCKD</sequence>
<dbReference type="EMBL" id="GU943147">
    <property type="protein sequence ID" value="ADD96561.1"/>
    <property type="molecule type" value="Genomic_DNA"/>
</dbReference>
<proteinExistence type="predicted"/>
<dbReference type="GO" id="GO:0052816">
    <property type="term" value="F:long-chain fatty acyl-CoA hydrolase activity"/>
    <property type="evidence" value="ECO:0007669"/>
    <property type="project" value="TreeGrafter"/>
</dbReference>
<accession>D6PLG0</accession>
<evidence type="ECO:0000259" key="3">
    <source>
        <dbReference type="PROSITE" id="PS51770"/>
    </source>
</evidence>
<organism evidence="4">
    <name type="scientific">uncultured organism MedDCM-OCT-S11-C346</name>
    <dbReference type="NCBI Taxonomy" id="743660"/>
    <lineage>
        <taxon>unclassified sequences</taxon>
        <taxon>environmental samples</taxon>
    </lineage>
</organism>
<feature type="domain" description="HotDog ACOT-type" evidence="3">
    <location>
        <begin position="1"/>
        <end position="104"/>
    </location>
</feature>
<evidence type="ECO:0000256" key="1">
    <source>
        <dbReference type="ARBA" id="ARBA00022801"/>
    </source>
</evidence>
<dbReference type="Gene3D" id="3.10.129.10">
    <property type="entry name" value="Hotdog Thioesterase"/>
    <property type="match status" value="1"/>
</dbReference>
<dbReference type="InterPro" id="IPR029069">
    <property type="entry name" value="HotDog_dom_sf"/>
</dbReference>
<dbReference type="InterPro" id="IPR006683">
    <property type="entry name" value="Thioestr_dom"/>
</dbReference>
<dbReference type="InterPro" id="IPR033120">
    <property type="entry name" value="HOTDOG_ACOT"/>
</dbReference>
<dbReference type="Pfam" id="PF03061">
    <property type="entry name" value="4HBT"/>
    <property type="match status" value="1"/>
</dbReference>
<reference evidence="4" key="1">
    <citation type="journal article" date="2010" name="ISME J.">
        <title>Metagenome of the Mediterranean deep chlorophyll maximum studied by direct and fosmid library 454 pyrosequencing.</title>
        <authorList>
            <person name="Ghai R."/>
            <person name="Martin-Cuadrado A.B."/>
            <person name="Molto A.G."/>
            <person name="Heredia I.G."/>
            <person name="Cabrera R."/>
            <person name="Martin J."/>
            <person name="Verdu M."/>
            <person name="Deschamps P."/>
            <person name="Moreira D."/>
            <person name="Lopez-Garcia P."/>
            <person name="Mira A."/>
            <person name="Rodriguez-Valera F."/>
        </authorList>
    </citation>
    <scope>NUCLEOTIDE SEQUENCE</scope>
</reference>
<dbReference type="CDD" id="cd03442">
    <property type="entry name" value="BFIT_BACH"/>
    <property type="match status" value="1"/>
</dbReference>